<feature type="transmembrane region" description="Helical" evidence="2">
    <location>
        <begin position="170"/>
        <end position="196"/>
    </location>
</feature>
<keyword evidence="4" id="KW-1185">Reference proteome</keyword>
<sequence length="201" mass="22761">MSDQADNVVPHAKVRSLREAMRKVRLAEAERTDVIIELQETERARLEILCEELEGVSKEIPDGDEQFMLQVVPGNPPRMWIDVTSHVVIARDRRTYRFVKDTRLGRTVLLETDSAHAMADCITEYVAERMIDRERALESDWLLKRLRADADKAMVEAEDRRKAGLPRRGFGVAATALVFLIGLVIGIAGIVGYAWFFNPLG</sequence>
<organism evidence="3 4">
    <name type="scientific">Breoghania corrubedonensis</name>
    <dbReference type="NCBI Taxonomy" id="665038"/>
    <lineage>
        <taxon>Bacteria</taxon>
        <taxon>Pseudomonadati</taxon>
        <taxon>Pseudomonadota</taxon>
        <taxon>Alphaproteobacteria</taxon>
        <taxon>Hyphomicrobiales</taxon>
        <taxon>Stappiaceae</taxon>
        <taxon>Breoghania</taxon>
    </lineage>
</organism>
<evidence type="ECO:0000256" key="2">
    <source>
        <dbReference type="SAM" id="Phobius"/>
    </source>
</evidence>
<evidence type="ECO:0000313" key="4">
    <source>
        <dbReference type="Proteomes" id="UP000244081"/>
    </source>
</evidence>
<comment type="caution">
    <text evidence="3">The sequence shown here is derived from an EMBL/GenBank/DDBJ whole genome shotgun (WGS) entry which is preliminary data.</text>
</comment>
<dbReference type="AlphaFoldDB" id="A0A2T5UTZ6"/>
<keyword evidence="2" id="KW-0812">Transmembrane</keyword>
<dbReference type="OrthoDB" id="9808451at2"/>
<feature type="coiled-coil region" evidence="1">
    <location>
        <begin position="24"/>
        <end position="56"/>
    </location>
</feature>
<accession>A0A2T5UTZ6</accession>
<dbReference type="Proteomes" id="UP000244081">
    <property type="component" value="Unassembled WGS sequence"/>
</dbReference>
<dbReference type="RefSeq" id="WP_107991858.1">
    <property type="nucleotide sequence ID" value="NZ_QAYG01000013.1"/>
</dbReference>
<evidence type="ECO:0000313" key="3">
    <source>
        <dbReference type="EMBL" id="PTW54986.1"/>
    </source>
</evidence>
<gene>
    <name evidence="3" type="ORF">C8N35_11326</name>
</gene>
<keyword evidence="2" id="KW-1133">Transmembrane helix</keyword>
<keyword evidence="2" id="KW-0472">Membrane</keyword>
<proteinExistence type="predicted"/>
<protein>
    <submittedName>
        <fullName evidence="3">Uncharacterized protein</fullName>
    </submittedName>
</protein>
<reference evidence="3 4" key="1">
    <citation type="submission" date="2018-04" db="EMBL/GenBank/DDBJ databases">
        <title>Genomic Encyclopedia of Archaeal and Bacterial Type Strains, Phase II (KMG-II): from individual species to whole genera.</title>
        <authorList>
            <person name="Goeker M."/>
        </authorList>
    </citation>
    <scope>NUCLEOTIDE SEQUENCE [LARGE SCALE GENOMIC DNA]</scope>
    <source>
        <strain evidence="3 4">DSM 23382</strain>
    </source>
</reference>
<dbReference type="EMBL" id="QAYG01000013">
    <property type="protein sequence ID" value="PTW54986.1"/>
    <property type="molecule type" value="Genomic_DNA"/>
</dbReference>
<evidence type="ECO:0000256" key="1">
    <source>
        <dbReference type="SAM" id="Coils"/>
    </source>
</evidence>
<keyword evidence="1" id="KW-0175">Coiled coil</keyword>
<name>A0A2T5UTZ6_9HYPH</name>